<evidence type="ECO:0000259" key="9">
    <source>
        <dbReference type="PROSITE" id="PS51195"/>
    </source>
</evidence>
<proteinExistence type="predicted"/>
<accession>A0A5J5CZT7</accession>
<keyword evidence="5" id="KW-0067">ATP-binding</keyword>
<dbReference type="GO" id="GO:0016787">
    <property type="term" value="F:hydrolase activity"/>
    <property type="evidence" value="ECO:0007669"/>
    <property type="project" value="UniProtKB-KW"/>
</dbReference>
<dbReference type="Gene3D" id="3.40.50.300">
    <property type="entry name" value="P-loop containing nucleotide triphosphate hydrolases"/>
    <property type="match status" value="3"/>
</dbReference>
<gene>
    <name evidence="10" type="ORF">FQN60_003545</name>
</gene>
<dbReference type="InterPro" id="IPR027417">
    <property type="entry name" value="P-loop_NTPase"/>
</dbReference>
<feature type="domain" description="DEAD-box RNA helicase Q" evidence="9">
    <location>
        <begin position="94"/>
        <end position="122"/>
    </location>
</feature>
<dbReference type="SUPFAM" id="SSF52540">
    <property type="entry name" value="P-loop containing nucleoside triphosphate hydrolases"/>
    <property type="match status" value="2"/>
</dbReference>
<evidence type="ECO:0000259" key="8">
    <source>
        <dbReference type="PROSITE" id="PS51192"/>
    </source>
</evidence>
<feature type="compositionally biased region" description="Polar residues" evidence="7">
    <location>
        <begin position="356"/>
        <end position="368"/>
    </location>
</feature>
<dbReference type="SMART" id="SM00487">
    <property type="entry name" value="DEXDc"/>
    <property type="match status" value="1"/>
</dbReference>
<evidence type="ECO:0000256" key="6">
    <source>
        <dbReference type="PROSITE-ProRule" id="PRU00552"/>
    </source>
</evidence>
<reference evidence="10 11" key="1">
    <citation type="submission" date="2019-08" db="EMBL/GenBank/DDBJ databases">
        <title>A chromosome-level genome assembly, high-density linkage maps, and genome scans reveal the genomic architecture of hybrid incompatibilities underlying speciation via character displacement in darters (Percidae: Etheostominae).</title>
        <authorList>
            <person name="Moran R.L."/>
            <person name="Catchen J.M."/>
            <person name="Fuller R.C."/>
        </authorList>
    </citation>
    <scope>NUCLEOTIDE SEQUENCE [LARGE SCALE GENOMIC DNA]</scope>
    <source>
        <strain evidence="10">EspeVRDwgs_2016</strain>
        <tissue evidence="10">Muscle</tissue>
    </source>
</reference>
<comment type="caution">
    <text evidence="10">The sequence shown here is derived from an EMBL/GenBank/DDBJ whole genome shotgun (WGS) entry which is preliminary data.</text>
</comment>
<dbReference type="GO" id="GO:0005524">
    <property type="term" value="F:ATP binding"/>
    <property type="evidence" value="ECO:0007669"/>
    <property type="project" value="UniProtKB-KW"/>
</dbReference>
<evidence type="ECO:0000256" key="7">
    <source>
        <dbReference type="SAM" id="MobiDB-lite"/>
    </source>
</evidence>
<keyword evidence="2" id="KW-0547">Nucleotide-binding</keyword>
<dbReference type="InterPro" id="IPR011545">
    <property type="entry name" value="DEAD/DEAH_box_helicase_dom"/>
</dbReference>
<dbReference type="GO" id="GO:0003676">
    <property type="term" value="F:nucleic acid binding"/>
    <property type="evidence" value="ECO:0007669"/>
    <property type="project" value="InterPro"/>
</dbReference>
<dbReference type="PROSITE" id="PS51195">
    <property type="entry name" value="Q_MOTIF"/>
    <property type="match status" value="1"/>
</dbReference>
<feature type="region of interest" description="Disordered" evidence="7">
    <location>
        <begin position="328"/>
        <end position="368"/>
    </location>
</feature>
<dbReference type="InterPro" id="IPR014014">
    <property type="entry name" value="RNA_helicase_DEAD_Q_motif"/>
</dbReference>
<keyword evidence="11" id="KW-1185">Reference proteome</keyword>
<keyword evidence="3" id="KW-0378">Hydrolase</keyword>
<evidence type="ECO:0000256" key="1">
    <source>
        <dbReference type="ARBA" id="ARBA00012552"/>
    </source>
</evidence>
<dbReference type="GO" id="GO:0003724">
    <property type="term" value="F:RNA helicase activity"/>
    <property type="evidence" value="ECO:0007669"/>
    <property type="project" value="UniProtKB-EC"/>
</dbReference>
<feature type="region of interest" description="Disordered" evidence="7">
    <location>
        <begin position="1"/>
        <end position="42"/>
    </location>
</feature>
<protein>
    <recommendedName>
        <fullName evidence="1">RNA helicase</fullName>
        <ecNumber evidence="1">3.6.4.13</ecNumber>
    </recommendedName>
</protein>
<dbReference type="EC" id="3.6.4.13" evidence="1"/>
<evidence type="ECO:0000256" key="5">
    <source>
        <dbReference type="ARBA" id="ARBA00022840"/>
    </source>
</evidence>
<feature type="short sequence motif" description="Q motif" evidence="6">
    <location>
        <begin position="94"/>
        <end position="122"/>
    </location>
</feature>
<evidence type="ECO:0000313" key="11">
    <source>
        <dbReference type="Proteomes" id="UP000327493"/>
    </source>
</evidence>
<name>A0A5J5CZT7_9PERO</name>
<organism evidence="10 11">
    <name type="scientific">Etheostoma spectabile</name>
    <name type="common">orangethroat darter</name>
    <dbReference type="NCBI Taxonomy" id="54343"/>
    <lineage>
        <taxon>Eukaryota</taxon>
        <taxon>Metazoa</taxon>
        <taxon>Chordata</taxon>
        <taxon>Craniata</taxon>
        <taxon>Vertebrata</taxon>
        <taxon>Euteleostomi</taxon>
        <taxon>Actinopterygii</taxon>
        <taxon>Neopterygii</taxon>
        <taxon>Teleostei</taxon>
        <taxon>Neoteleostei</taxon>
        <taxon>Acanthomorphata</taxon>
        <taxon>Eupercaria</taxon>
        <taxon>Perciformes</taxon>
        <taxon>Percoidei</taxon>
        <taxon>Percidae</taxon>
        <taxon>Etheostomatinae</taxon>
        <taxon>Etheostoma</taxon>
    </lineage>
</organism>
<dbReference type="InterPro" id="IPR001650">
    <property type="entry name" value="Helicase_C-like"/>
</dbReference>
<evidence type="ECO:0000256" key="2">
    <source>
        <dbReference type="ARBA" id="ARBA00022741"/>
    </source>
</evidence>
<feature type="compositionally biased region" description="Basic and acidic residues" evidence="7">
    <location>
        <begin position="1"/>
        <end position="18"/>
    </location>
</feature>
<feature type="domain" description="Helicase ATP-binding" evidence="8">
    <location>
        <begin position="125"/>
        <end position="202"/>
    </location>
</feature>
<dbReference type="EMBL" id="VOFY01000015">
    <property type="protein sequence ID" value="KAA8584851.1"/>
    <property type="molecule type" value="Genomic_DNA"/>
</dbReference>
<evidence type="ECO:0000256" key="3">
    <source>
        <dbReference type="ARBA" id="ARBA00022801"/>
    </source>
</evidence>
<dbReference type="Pfam" id="PF00271">
    <property type="entry name" value="Helicase_C"/>
    <property type="match status" value="1"/>
</dbReference>
<keyword evidence="4" id="KW-0347">Helicase</keyword>
<dbReference type="AlphaFoldDB" id="A0A5J5CZT7"/>
<dbReference type="CDD" id="cd18787">
    <property type="entry name" value="SF2_C_DEAD"/>
    <property type="match status" value="1"/>
</dbReference>
<dbReference type="PROSITE" id="PS51192">
    <property type="entry name" value="HELICASE_ATP_BIND_1"/>
    <property type="match status" value="1"/>
</dbReference>
<evidence type="ECO:0000313" key="10">
    <source>
        <dbReference type="EMBL" id="KAA8584851.1"/>
    </source>
</evidence>
<dbReference type="Pfam" id="PF00270">
    <property type="entry name" value="DEAD"/>
    <property type="match status" value="1"/>
</dbReference>
<dbReference type="Proteomes" id="UP000327493">
    <property type="component" value="Chromosome 15"/>
</dbReference>
<feature type="compositionally biased region" description="Polar residues" evidence="7">
    <location>
        <begin position="328"/>
        <end position="346"/>
    </location>
</feature>
<dbReference type="PANTHER" id="PTHR47958">
    <property type="entry name" value="ATP-DEPENDENT RNA HELICASE DBP3"/>
    <property type="match status" value="1"/>
</dbReference>
<evidence type="ECO:0000256" key="4">
    <source>
        <dbReference type="ARBA" id="ARBA00022806"/>
    </source>
</evidence>
<dbReference type="InterPro" id="IPR014001">
    <property type="entry name" value="Helicase_ATP-bd"/>
</dbReference>
<sequence length="368" mass="41571">MRGSYGDKDRDRGRDRGSPRFGSSRGGPPPGRKFGNPGDRLRKKRWDLDELPKFEKNFYTEHPEIQRMTQYDVEEYCRKKEITVRGSGCPKPVTTFHQAQFPQYVLDVLMQQNFKEPTAIQAQGFPLALSGRDMVGIAQTGSGKTLSYLLPAIVHINHQPYLERGDGPICLVLAPTRELAQQVQQVAYDYGKSSRIKSTCPDRQTLMWSATWPKEVRQLAEDFLKDYVQINVGALELSANHNILQIVDVCMDSEKDQKLLQLMEEIMAEKENKTIIFVETKKRSMCIHGDKSQPERDWVLTEFRSGKAPILIATDVASRGLVSPSATRSTQALGSLQPDSGMTNRKLTWGERDGLINQSQTQPSPLKT</sequence>